<gene>
    <name evidence="3" type="ORF">C1645_825279</name>
</gene>
<dbReference type="InterPro" id="IPR005135">
    <property type="entry name" value="Endo/exonuclease/phosphatase"/>
</dbReference>
<sequence length="311" mass="35554">MSISGTIKKIFRHTETGLFNNPKTQDDSPPKINTLFDPINNVNHTSYTIHDNTGHNKGTGTSIILKQKFLITYQSKTSTFKGRLLTIDLFFRQKQILRITSTYLPASNSNKNDSIKITEQCVLHLNEILNTSHNYHHIILGDFNVQDHSQPSDNTNDPPNKEASIQHPKKRLTKNTFISTLKNHNLIDIHKTLSDSPSSTFRKSNSNNSTTLSTRIDYIFTSNNLSDYILDSDNIELPPTEFDTDHNLLILTLDNDCFNFSPTSATKILSNKKDFIDYKKLSKEDWSLYSESIEQFIDHNWQLSIINTNSS</sequence>
<evidence type="ECO:0000259" key="2">
    <source>
        <dbReference type="Pfam" id="PF03372"/>
    </source>
</evidence>
<feature type="domain" description="Endonuclease/exonuclease/phosphatase" evidence="2">
    <location>
        <begin position="46"/>
        <end position="225"/>
    </location>
</feature>
<name>A0A397STU2_9GLOM</name>
<evidence type="ECO:0000313" key="4">
    <source>
        <dbReference type="Proteomes" id="UP000265703"/>
    </source>
</evidence>
<dbReference type="Proteomes" id="UP000265703">
    <property type="component" value="Unassembled WGS sequence"/>
</dbReference>
<dbReference type="Gene3D" id="3.60.10.10">
    <property type="entry name" value="Endonuclease/exonuclease/phosphatase"/>
    <property type="match status" value="1"/>
</dbReference>
<accession>A0A397STU2</accession>
<feature type="region of interest" description="Disordered" evidence="1">
    <location>
        <begin position="146"/>
        <end position="169"/>
    </location>
</feature>
<dbReference type="OrthoDB" id="10664356at2759"/>
<evidence type="ECO:0000256" key="1">
    <source>
        <dbReference type="SAM" id="MobiDB-lite"/>
    </source>
</evidence>
<reference evidence="3 4" key="1">
    <citation type="submission" date="2018-06" db="EMBL/GenBank/DDBJ databases">
        <title>Comparative genomics reveals the genomic features of Rhizophagus irregularis, R. cerebriforme, R. diaphanum and Gigaspora rosea, and their symbiotic lifestyle signature.</title>
        <authorList>
            <person name="Morin E."/>
            <person name="San Clemente H."/>
            <person name="Chen E.C.H."/>
            <person name="De La Providencia I."/>
            <person name="Hainaut M."/>
            <person name="Kuo A."/>
            <person name="Kohler A."/>
            <person name="Murat C."/>
            <person name="Tang N."/>
            <person name="Roy S."/>
            <person name="Loubradou J."/>
            <person name="Henrissat B."/>
            <person name="Grigoriev I.V."/>
            <person name="Corradi N."/>
            <person name="Roux C."/>
            <person name="Martin F.M."/>
        </authorList>
    </citation>
    <scope>NUCLEOTIDE SEQUENCE [LARGE SCALE GENOMIC DNA]</scope>
    <source>
        <strain evidence="3 4">DAOM 227022</strain>
    </source>
</reference>
<dbReference type="Pfam" id="PF03372">
    <property type="entry name" value="Exo_endo_phos"/>
    <property type="match status" value="1"/>
</dbReference>
<dbReference type="InterPro" id="IPR036691">
    <property type="entry name" value="Endo/exonu/phosph_ase_sf"/>
</dbReference>
<dbReference type="EMBL" id="QKYT01000231">
    <property type="protein sequence ID" value="RIA89142.1"/>
    <property type="molecule type" value="Genomic_DNA"/>
</dbReference>
<comment type="caution">
    <text evidence="3">The sequence shown here is derived from an EMBL/GenBank/DDBJ whole genome shotgun (WGS) entry which is preliminary data.</text>
</comment>
<protein>
    <recommendedName>
        <fullName evidence="2">Endonuclease/exonuclease/phosphatase domain-containing protein</fullName>
    </recommendedName>
</protein>
<dbReference type="AlphaFoldDB" id="A0A397STU2"/>
<feature type="compositionally biased region" description="Polar residues" evidence="1">
    <location>
        <begin position="146"/>
        <end position="158"/>
    </location>
</feature>
<evidence type="ECO:0000313" key="3">
    <source>
        <dbReference type="EMBL" id="RIA89142.1"/>
    </source>
</evidence>
<dbReference type="SUPFAM" id="SSF56219">
    <property type="entry name" value="DNase I-like"/>
    <property type="match status" value="1"/>
</dbReference>
<organism evidence="3 4">
    <name type="scientific">Glomus cerebriforme</name>
    <dbReference type="NCBI Taxonomy" id="658196"/>
    <lineage>
        <taxon>Eukaryota</taxon>
        <taxon>Fungi</taxon>
        <taxon>Fungi incertae sedis</taxon>
        <taxon>Mucoromycota</taxon>
        <taxon>Glomeromycotina</taxon>
        <taxon>Glomeromycetes</taxon>
        <taxon>Glomerales</taxon>
        <taxon>Glomeraceae</taxon>
        <taxon>Glomus</taxon>
    </lineage>
</organism>
<proteinExistence type="predicted"/>
<keyword evidence="4" id="KW-1185">Reference proteome</keyword>
<dbReference type="GO" id="GO:0003824">
    <property type="term" value="F:catalytic activity"/>
    <property type="evidence" value="ECO:0007669"/>
    <property type="project" value="InterPro"/>
</dbReference>